<reference evidence="2 3" key="1">
    <citation type="submission" date="2024-04" db="EMBL/GenBank/DDBJ databases">
        <authorList>
            <person name="Wu Y.S."/>
            <person name="Zhang L."/>
        </authorList>
    </citation>
    <scope>NUCLEOTIDE SEQUENCE [LARGE SCALE GENOMIC DNA]</scope>
    <source>
        <strain evidence="2 3">KG-01</strain>
    </source>
</reference>
<evidence type="ECO:0000259" key="1">
    <source>
        <dbReference type="Pfam" id="PF01978"/>
    </source>
</evidence>
<dbReference type="SUPFAM" id="SSF46785">
    <property type="entry name" value="Winged helix' DNA-binding domain"/>
    <property type="match status" value="1"/>
</dbReference>
<organism evidence="2 3">
    <name type="scientific">Kurthia gibsonii</name>
    <dbReference type="NCBI Taxonomy" id="33946"/>
    <lineage>
        <taxon>Bacteria</taxon>
        <taxon>Bacillati</taxon>
        <taxon>Bacillota</taxon>
        <taxon>Bacilli</taxon>
        <taxon>Bacillales</taxon>
        <taxon>Caryophanaceae</taxon>
        <taxon>Kurthia</taxon>
    </lineage>
</organism>
<dbReference type="InterPro" id="IPR036388">
    <property type="entry name" value="WH-like_DNA-bd_sf"/>
</dbReference>
<dbReference type="RefSeq" id="WP_087680821.1">
    <property type="nucleotide sequence ID" value="NZ_JBCEWA010000007.1"/>
</dbReference>
<dbReference type="PANTHER" id="PTHR34293">
    <property type="entry name" value="HTH-TYPE TRANSCRIPTIONAL REGULATOR TRMBL2"/>
    <property type="match status" value="1"/>
</dbReference>
<dbReference type="Pfam" id="PF01978">
    <property type="entry name" value="TrmB"/>
    <property type="match status" value="1"/>
</dbReference>
<gene>
    <name evidence="2" type="ORF">AAF454_09900</name>
</gene>
<dbReference type="PANTHER" id="PTHR34293:SF1">
    <property type="entry name" value="HTH-TYPE TRANSCRIPTIONAL REGULATOR TRMBL2"/>
    <property type="match status" value="1"/>
</dbReference>
<dbReference type="InterPro" id="IPR051797">
    <property type="entry name" value="TrmB-like"/>
</dbReference>
<feature type="domain" description="Transcription regulator TrmB N-terminal" evidence="1">
    <location>
        <begin position="8"/>
        <end position="76"/>
    </location>
</feature>
<dbReference type="EMBL" id="JBCEWA010000007">
    <property type="protein sequence ID" value="MEL5988709.1"/>
    <property type="molecule type" value="Genomic_DNA"/>
</dbReference>
<protein>
    <submittedName>
        <fullName evidence="2">Helix-turn-helix domain-containing protein</fullName>
    </submittedName>
</protein>
<dbReference type="Gene3D" id="1.10.10.10">
    <property type="entry name" value="Winged helix-like DNA-binding domain superfamily/Winged helix DNA-binding domain"/>
    <property type="match status" value="1"/>
</dbReference>
<accession>A0ABU9LML9</accession>
<dbReference type="CDD" id="cd09124">
    <property type="entry name" value="PLDc_like_TrmB_middle"/>
    <property type="match status" value="1"/>
</dbReference>
<keyword evidence="3" id="KW-1185">Reference proteome</keyword>
<comment type="caution">
    <text evidence="2">The sequence shown here is derived from an EMBL/GenBank/DDBJ whole genome shotgun (WGS) entry which is preliminary data.</text>
</comment>
<dbReference type="InterPro" id="IPR002831">
    <property type="entry name" value="Tscrpt_reg_TrmB_N"/>
</dbReference>
<dbReference type="InterPro" id="IPR036390">
    <property type="entry name" value="WH_DNA-bd_sf"/>
</dbReference>
<name>A0ABU9LML9_9BACL</name>
<dbReference type="Proteomes" id="UP001398420">
    <property type="component" value="Unassembled WGS sequence"/>
</dbReference>
<proteinExistence type="predicted"/>
<evidence type="ECO:0000313" key="3">
    <source>
        <dbReference type="Proteomes" id="UP001398420"/>
    </source>
</evidence>
<sequence length="262" mass="30579">MQRIIEILKQRGYTEYESKAYLALIQNGDVTAYQISKDSGIPRARIYDVLNSLVEKGIVSKQEATDKVRYQALPVEVFLQKTATSWQHEFTQLSDTLKELEEKKQQEKPTVLHLQEEEAILSYCRTLIGQAKEKILISMWDDVYELLRPVLEEAAKKVTVHGITLHVENGLPTVDRHRATYFTEKPTASRWFIVSVDSTHMIYGPSLKERPLAFYTDDPIHIRLLEDYIWHDVLVNRLVHRSQDTLEEWVKEQRAAFFLQGY</sequence>
<evidence type="ECO:0000313" key="2">
    <source>
        <dbReference type="EMBL" id="MEL5988709.1"/>
    </source>
</evidence>